<feature type="signal peptide" evidence="1">
    <location>
        <begin position="1"/>
        <end position="25"/>
    </location>
</feature>
<dbReference type="SUPFAM" id="SSF48239">
    <property type="entry name" value="Terpenoid cyclases/Protein prenyltransferases"/>
    <property type="match status" value="1"/>
</dbReference>
<dbReference type="InterPro" id="IPR008930">
    <property type="entry name" value="Terpenoid_cyclase/PrenylTrfase"/>
</dbReference>
<feature type="domain" description="SLH" evidence="2">
    <location>
        <begin position="709"/>
        <end position="774"/>
    </location>
</feature>
<accession>A0ABW1IT98</accession>
<organism evidence="3 4">
    <name type="scientific">Marinicrinis lubricantis</name>
    <dbReference type="NCBI Taxonomy" id="2086470"/>
    <lineage>
        <taxon>Bacteria</taxon>
        <taxon>Bacillati</taxon>
        <taxon>Bacillota</taxon>
        <taxon>Bacilli</taxon>
        <taxon>Bacillales</taxon>
        <taxon>Paenibacillaceae</taxon>
    </lineage>
</organism>
<gene>
    <name evidence="3" type="ORF">ACFPXP_17915</name>
</gene>
<sequence>MKRILWVMGLALLLVWSTFQPSVQAAGEEVNTSVDLAVLQADIEQAAKAVLRQGQISEWSAVGLVRSDRTLPDAYSDELLKEIVSERGKFRLVTELERKIIGLSAAGIDAGDVLGYSLVDELLNHSGMTGQGSNGVIYALIALQSSGYEHLESSEWSVEHLVDWLLKEQNEDGGWSLTTDGDSDIDITGMALTALSPYLDQEAVKISTDKGAAWILDRLTEADLQATISSESISQAMIGLSSIGQNPHLLYEQLLPYRLTDGTYAHLEGEQGNAMATEQAFLALTAYELYLNDLPGVYEGLNSVHAEVIVEGPENTIVSGEVHASQALEAVQKLLAKEQISLHIEHSSYGRYITSIDGIEQGLYGGWDGWNYAVYRGGAWVPADEYGAMDQFSLQEGDRLYVYYNDDTQLIDSVTPGESFVKAEGMMTLQVNTSVWNWDAGKAEVAAAVGVTVQIGQQTVQTDVYGRANIDGLPAGEYDVKVTAYDSEKGALVVPFYSKVKVNAKEAEVSVRVEGPSGTLAHGRVEAANALQAVQRLLDNEKVEYEVKDSSFGQYITSIGGVEQGLYGEYDGWNYGVKRDGEWLPAASYGAMADFELQPSDELIVYYSHNTELIDSVVLEPSVPNSGELLKVKLTKSTWDWAQNQEIVTPAAHALVTLGTKTATADENGIAVFEQVDAGTYEMTITAYTEQGPGFVKEFVPVRIAPSSAADFSDQAEISSWAYSSVEQAVESGFIYGVSTDGQQFAPKKSLSRAEFISLLNRVLDIQPQDAVNLPYKDVPADAWYSGDVAAAIEKGYLRPDGETFEGLEPITRAEMALLTIRALDLPSVVGAEQFTDLQSVSFEQIPYIETAAVHQLIVGSDGKFMPHDEVSREMAAAVILRLDELSAANS</sequence>
<dbReference type="Gene3D" id="1.50.10.20">
    <property type="match status" value="1"/>
</dbReference>
<protein>
    <submittedName>
        <fullName evidence="3">S-layer homology domain-containing protein</fullName>
    </submittedName>
</protein>
<evidence type="ECO:0000313" key="3">
    <source>
        <dbReference type="EMBL" id="MFC5988283.1"/>
    </source>
</evidence>
<proteinExistence type="predicted"/>
<keyword evidence="1" id="KW-0732">Signal</keyword>
<dbReference type="PROSITE" id="PS51272">
    <property type="entry name" value="SLH"/>
    <property type="match status" value="2"/>
</dbReference>
<feature type="domain" description="SLH" evidence="2">
    <location>
        <begin position="775"/>
        <end position="834"/>
    </location>
</feature>
<comment type="caution">
    <text evidence="3">The sequence shown here is derived from an EMBL/GenBank/DDBJ whole genome shotgun (WGS) entry which is preliminary data.</text>
</comment>
<feature type="chain" id="PRO_5047029278" evidence="1">
    <location>
        <begin position="26"/>
        <end position="891"/>
    </location>
</feature>
<evidence type="ECO:0000256" key="1">
    <source>
        <dbReference type="SAM" id="SignalP"/>
    </source>
</evidence>
<dbReference type="Pfam" id="PF00395">
    <property type="entry name" value="SLH"/>
    <property type="match status" value="2"/>
</dbReference>
<evidence type="ECO:0000313" key="4">
    <source>
        <dbReference type="Proteomes" id="UP001596250"/>
    </source>
</evidence>
<dbReference type="EMBL" id="JBHSQV010000179">
    <property type="protein sequence ID" value="MFC5988283.1"/>
    <property type="molecule type" value="Genomic_DNA"/>
</dbReference>
<dbReference type="Gene3D" id="2.170.130.30">
    <property type="match status" value="2"/>
</dbReference>
<keyword evidence="4" id="KW-1185">Reference proteome</keyword>
<evidence type="ECO:0000259" key="2">
    <source>
        <dbReference type="PROSITE" id="PS51272"/>
    </source>
</evidence>
<reference evidence="4" key="1">
    <citation type="journal article" date="2019" name="Int. J. Syst. Evol. Microbiol.">
        <title>The Global Catalogue of Microorganisms (GCM) 10K type strain sequencing project: providing services to taxonomists for standard genome sequencing and annotation.</title>
        <authorList>
            <consortium name="The Broad Institute Genomics Platform"/>
            <consortium name="The Broad Institute Genome Sequencing Center for Infectious Disease"/>
            <person name="Wu L."/>
            <person name="Ma J."/>
        </authorList>
    </citation>
    <scope>NUCLEOTIDE SEQUENCE [LARGE SCALE GENOMIC DNA]</scope>
    <source>
        <strain evidence="4">CCM 8749</strain>
    </source>
</reference>
<dbReference type="RefSeq" id="WP_379895746.1">
    <property type="nucleotide sequence ID" value="NZ_CBCSCT010000015.1"/>
</dbReference>
<dbReference type="InterPro" id="IPR001119">
    <property type="entry name" value="SLH_dom"/>
</dbReference>
<name>A0ABW1IT98_9BACL</name>
<dbReference type="Proteomes" id="UP001596250">
    <property type="component" value="Unassembled WGS sequence"/>
</dbReference>